<dbReference type="OrthoDB" id="1422964at2759"/>
<reference evidence="1 2" key="1">
    <citation type="submission" date="2019-12" db="EMBL/GenBank/DDBJ databases">
        <authorList>
            <person name="Alioto T."/>
            <person name="Alioto T."/>
            <person name="Gomez Garrido J."/>
        </authorList>
    </citation>
    <scope>NUCLEOTIDE SEQUENCE [LARGE SCALE GENOMIC DNA]</scope>
</reference>
<dbReference type="AlphaFoldDB" id="A0A8S0U9L6"/>
<dbReference type="Proteomes" id="UP000594638">
    <property type="component" value="Unassembled WGS sequence"/>
</dbReference>
<organism evidence="1 2">
    <name type="scientific">Olea europaea subsp. europaea</name>
    <dbReference type="NCBI Taxonomy" id="158383"/>
    <lineage>
        <taxon>Eukaryota</taxon>
        <taxon>Viridiplantae</taxon>
        <taxon>Streptophyta</taxon>
        <taxon>Embryophyta</taxon>
        <taxon>Tracheophyta</taxon>
        <taxon>Spermatophyta</taxon>
        <taxon>Magnoliopsida</taxon>
        <taxon>eudicotyledons</taxon>
        <taxon>Gunneridae</taxon>
        <taxon>Pentapetalae</taxon>
        <taxon>asterids</taxon>
        <taxon>lamiids</taxon>
        <taxon>Lamiales</taxon>
        <taxon>Oleaceae</taxon>
        <taxon>Oleeae</taxon>
        <taxon>Olea</taxon>
    </lineage>
</organism>
<proteinExistence type="predicted"/>
<evidence type="ECO:0000313" key="2">
    <source>
        <dbReference type="Proteomes" id="UP000594638"/>
    </source>
</evidence>
<name>A0A8S0U9L6_OLEEU</name>
<keyword evidence="2" id="KW-1185">Reference proteome</keyword>
<protein>
    <submittedName>
        <fullName evidence="1">Uncharacterized protein</fullName>
    </submittedName>
</protein>
<sequence>MTDEYLNLWDRRRENVGRADVKKRERIMEMLLGSRWQLQLQQQNDTIGRVMSHLKKAVQEEYYGDAALVCDYAGAGLVE</sequence>
<dbReference type="Gramene" id="OE9A009829T1">
    <property type="protein sequence ID" value="OE9A009829C1"/>
    <property type="gene ID" value="OE9A009829"/>
</dbReference>
<gene>
    <name evidence="1" type="ORF">OLEA9_A009829</name>
</gene>
<accession>A0A8S0U9L6</accession>
<evidence type="ECO:0000313" key="1">
    <source>
        <dbReference type="EMBL" id="CAA3014471.1"/>
    </source>
</evidence>
<comment type="caution">
    <text evidence="1">The sequence shown here is derived from an EMBL/GenBank/DDBJ whole genome shotgun (WGS) entry which is preliminary data.</text>
</comment>
<dbReference type="EMBL" id="CACTIH010007489">
    <property type="protein sequence ID" value="CAA3014471.1"/>
    <property type="molecule type" value="Genomic_DNA"/>
</dbReference>